<proteinExistence type="predicted"/>
<gene>
    <name evidence="4" type="ORF">SG0102_22520</name>
</gene>
<dbReference type="SMART" id="SM00635">
    <property type="entry name" value="BID_2"/>
    <property type="match status" value="2"/>
</dbReference>
<dbReference type="InParanoid" id="A0A3G9JSC9"/>
<keyword evidence="5" id="KW-1185">Reference proteome</keyword>
<organism evidence="4 5">
    <name type="scientific">Intestinibaculum porci</name>
    <dbReference type="NCBI Taxonomy" id="2487118"/>
    <lineage>
        <taxon>Bacteria</taxon>
        <taxon>Bacillati</taxon>
        <taxon>Bacillota</taxon>
        <taxon>Erysipelotrichia</taxon>
        <taxon>Erysipelotrichales</taxon>
        <taxon>Erysipelotrichaceae</taxon>
        <taxon>Intestinibaculum</taxon>
    </lineage>
</organism>
<evidence type="ECO:0000313" key="4">
    <source>
        <dbReference type="EMBL" id="BBH27318.1"/>
    </source>
</evidence>
<keyword evidence="2" id="KW-0732">Signal</keyword>
<dbReference type="Gene3D" id="2.60.40.1080">
    <property type="match status" value="2"/>
</dbReference>
<accession>A0A3G9JSC9</accession>
<evidence type="ECO:0000313" key="5">
    <source>
        <dbReference type="Proteomes" id="UP000268059"/>
    </source>
</evidence>
<evidence type="ECO:0000259" key="3">
    <source>
        <dbReference type="SMART" id="SM00635"/>
    </source>
</evidence>
<sequence>MKTMETHNFKTFFASAAVTAMVLSVPVSAKAKKGSITKVAVTNLPSSTLTLKKGKKKTLKFKVTKKGKISKALAYKSSNKKIVTVSKKGVVKAKKKGKATVTAYAKANKKKKVAIQVIVGTPVTKIKLNKTKATLTVKKTLKLKATVTPKKASYKKVLWKTSNKKIATVSSAGKVTAKKKGTAKITATAADGSGKKATAKITVKAAAKKKTVTPTPTPTPAPAVVPTTVASLQVKDPRTVTFTLTKAQALTTDNVKLEAKTTEAANYRKTLKIKSMTTTDNVNYSVTLKKESAVGNDAADHNVRLTVTGLENNSAPVTIETLFRKGKITRTDTNTMFVKRGTRLDFQASLSTDPADTYSIVGLPAGLKQDPNKDGVYVYGVPTTQSDQEVTVRETDVYGNTFTKVTYLKYYDEDHVNAYATFNYSSDSGYFVPTVDTNGTYDNLADDSLVTYVNAKINVAGGQTYEEGHYEKTGNKVTDYGNILGYKEDVIVSKKKEAPKDTTEDQKDTSDQTTTTDQKDTSDQTTTTDQKDTSDQTQEDAYDVVYGDEADKAYKLDDQGNKIVKKDESGNIIYAKDAFGEYIYDEDGKQLPEYELNDGYKVEYSNLEYSYNRVYGEKDEEKWVSYEETHYEFVNSNTEGLTLSDDGYISGKLSGSRTVTVRVSKKDKAGNVISVDVPVSFNVADAKLVKGTVTDSNGKGVQGAIVSAIDNDYNTKFDSSISAYANTNGQYDYALINGDNYDVTVSRNASDNFYASQTTADTMNYKLDGVQYNVAVNDQSGLNTAASGNYYDNDTNDRYFLYDNYNYTTNTHNATIFADKPTLTLVSDDDNVSGTLTIANGAASVTITKK</sequence>
<evidence type="ECO:0000256" key="1">
    <source>
        <dbReference type="SAM" id="MobiDB-lite"/>
    </source>
</evidence>
<reference evidence="4 5" key="1">
    <citation type="submission" date="2018-11" db="EMBL/GenBank/DDBJ databases">
        <title>Novel Erysipelotrichaceae bacterium isolated from small intestine of a swine.</title>
        <authorList>
            <person name="Kim J.S."/>
            <person name="Choe H."/>
            <person name="Lee Y.R."/>
            <person name="Kim K.M."/>
            <person name="Park D.S."/>
        </authorList>
    </citation>
    <scope>NUCLEOTIDE SEQUENCE [LARGE SCALE GENOMIC DNA]</scope>
    <source>
        <strain evidence="4 5">SG0102</strain>
    </source>
</reference>
<dbReference type="InterPro" id="IPR008969">
    <property type="entry name" value="CarboxyPept-like_regulatory"/>
</dbReference>
<feature type="signal peptide" evidence="2">
    <location>
        <begin position="1"/>
        <end position="29"/>
    </location>
</feature>
<protein>
    <recommendedName>
        <fullName evidence="3">BIG2 domain-containing protein</fullName>
    </recommendedName>
</protein>
<dbReference type="OrthoDB" id="176752at2"/>
<evidence type="ECO:0000256" key="2">
    <source>
        <dbReference type="SAM" id="SignalP"/>
    </source>
</evidence>
<dbReference type="Gene3D" id="2.60.40.1120">
    <property type="entry name" value="Carboxypeptidase-like, regulatory domain"/>
    <property type="match status" value="1"/>
</dbReference>
<dbReference type="SUPFAM" id="SSF49464">
    <property type="entry name" value="Carboxypeptidase regulatory domain-like"/>
    <property type="match status" value="1"/>
</dbReference>
<name>A0A3G9JSC9_9FIRM</name>
<feature type="compositionally biased region" description="Basic and acidic residues" evidence="1">
    <location>
        <begin position="495"/>
        <end position="510"/>
    </location>
</feature>
<feature type="domain" description="BIG2" evidence="3">
    <location>
        <begin position="37"/>
        <end position="115"/>
    </location>
</feature>
<dbReference type="Proteomes" id="UP000268059">
    <property type="component" value="Chromosome"/>
</dbReference>
<dbReference type="KEGG" id="ebm:SG0102_22520"/>
<dbReference type="InterPro" id="IPR013783">
    <property type="entry name" value="Ig-like_fold"/>
</dbReference>
<dbReference type="AlphaFoldDB" id="A0A3G9JSC9"/>
<dbReference type="Gene3D" id="2.60.40.10">
    <property type="entry name" value="Immunoglobulins"/>
    <property type="match status" value="1"/>
</dbReference>
<feature type="domain" description="BIG2" evidence="3">
    <location>
        <begin position="122"/>
        <end position="199"/>
    </location>
</feature>
<dbReference type="SUPFAM" id="SSF49373">
    <property type="entry name" value="Invasin/intimin cell-adhesion fragments"/>
    <property type="match status" value="2"/>
</dbReference>
<feature type="chain" id="PRO_5039032973" description="BIG2 domain-containing protein" evidence="2">
    <location>
        <begin position="30"/>
        <end position="850"/>
    </location>
</feature>
<dbReference type="Pfam" id="PF02368">
    <property type="entry name" value="Big_2"/>
    <property type="match status" value="2"/>
</dbReference>
<dbReference type="EMBL" id="AP019309">
    <property type="protein sequence ID" value="BBH27318.1"/>
    <property type="molecule type" value="Genomic_DNA"/>
</dbReference>
<dbReference type="InterPro" id="IPR008964">
    <property type="entry name" value="Invasin/intimin_cell_adhesion"/>
</dbReference>
<feature type="region of interest" description="Disordered" evidence="1">
    <location>
        <begin position="495"/>
        <end position="544"/>
    </location>
</feature>
<dbReference type="InterPro" id="IPR003343">
    <property type="entry name" value="Big_2"/>
</dbReference>